<comment type="caution">
    <text evidence="1">The sequence shown here is derived from an EMBL/GenBank/DDBJ whole genome shotgun (WGS) entry which is preliminary data.</text>
</comment>
<dbReference type="AlphaFoldDB" id="A0A6A5FQK3"/>
<dbReference type="EMBL" id="VHII01000001">
    <property type="protein sequence ID" value="KAF1394413.1"/>
    <property type="molecule type" value="Genomic_DNA"/>
</dbReference>
<evidence type="ECO:0000313" key="1">
    <source>
        <dbReference type="EMBL" id="KAF1394413.1"/>
    </source>
</evidence>
<keyword evidence="2" id="KW-1185">Reference proteome</keyword>
<sequence length="88" mass="10014">MLRRVPRSQVSPDQRELISRIEPDFLSALSLSLSLCVCCRCLRETTTNFELVSSTLKMSTLHYITCHLAEALIQSDLQLSAFNPRMQV</sequence>
<organism evidence="1 2">
    <name type="scientific">Perca fluviatilis</name>
    <name type="common">European perch</name>
    <dbReference type="NCBI Taxonomy" id="8168"/>
    <lineage>
        <taxon>Eukaryota</taxon>
        <taxon>Metazoa</taxon>
        <taxon>Chordata</taxon>
        <taxon>Craniata</taxon>
        <taxon>Vertebrata</taxon>
        <taxon>Euteleostomi</taxon>
        <taxon>Actinopterygii</taxon>
        <taxon>Neopterygii</taxon>
        <taxon>Teleostei</taxon>
        <taxon>Neoteleostei</taxon>
        <taxon>Acanthomorphata</taxon>
        <taxon>Eupercaria</taxon>
        <taxon>Perciformes</taxon>
        <taxon>Percoidei</taxon>
        <taxon>Percidae</taxon>
        <taxon>Percinae</taxon>
        <taxon>Perca</taxon>
    </lineage>
</organism>
<accession>A0A6A5FQK3</accession>
<dbReference type="Proteomes" id="UP000465112">
    <property type="component" value="Chromosome 1"/>
</dbReference>
<protein>
    <submittedName>
        <fullName evidence="1">Uncharacterized protein</fullName>
    </submittedName>
</protein>
<gene>
    <name evidence="1" type="ORF">PFLUV_G00000020</name>
</gene>
<name>A0A6A5FQK3_PERFL</name>
<evidence type="ECO:0000313" key="2">
    <source>
        <dbReference type="Proteomes" id="UP000465112"/>
    </source>
</evidence>
<proteinExistence type="predicted"/>
<reference evidence="1 2" key="1">
    <citation type="submission" date="2019-06" db="EMBL/GenBank/DDBJ databases">
        <title>A chromosome-scale genome assembly of the European perch, Perca fluviatilis.</title>
        <authorList>
            <person name="Roques C."/>
            <person name="Zahm M."/>
            <person name="Cabau C."/>
            <person name="Klopp C."/>
            <person name="Bouchez O."/>
            <person name="Donnadieu C."/>
            <person name="Kuhl H."/>
            <person name="Gislard M."/>
            <person name="Guendouz S."/>
            <person name="Journot L."/>
            <person name="Haffray P."/>
            <person name="Bestin A."/>
            <person name="Morvezen R."/>
            <person name="Feron R."/>
            <person name="Wen M."/>
            <person name="Jouanno E."/>
            <person name="Herpin A."/>
            <person name="Schartl M."/>
            <person name="Postlethwait J."/>
            <person name="Schaerlinger B."/>
            <person name="Chardard D."/>
            <person name="Lecocq T."/>
            <person name="Poncet C."/>
            <person name="Jaffrelo L."/>
            <person name="Lampietro C."/>
            <person name="Guiguen Y."/>
        </authorList>
    </citation>
    <scope>NUCLEOTIDE SEQUENCE [LARGE SCALE GENOMIC DNA]</scope>
    <source>
        <tissue evidence="1">Blood</tissue>
    </source>
</reference>